<dbReference type="AlphaFoldDB" id="A0A6A6NS72"/>
<accession>A0A6A6NS72</accession>
<feature type="region of interest" description="Disordered" evidence="1">
    <location>
        <begin position="1"/>
        <end position="85"/>
    </location>
</feature>
<evidence type="ECO:0000313" key="3">
    <source>
        <dbReference type="Proteomes" id="UP000799766"/>
    </source>
</evidence>
<gene>
    <name evidence="2" type="ORF">BDY21DRAFT_400216</name>
</gene>
<protein>
    <submittedName>
        <fullName evidence="2">Uncharacterized protein</fullName>
    </submittedName>
</protein>
<proteinExistence type="predicted"/>
<keyword evidence="3" id="KW-1185">Reference proteome</keyword>
<reference evidence="2" key="1">
    <citation type="journal article" date="2020" name="Stud. Mycol.">
        <title>101 Dothideomycetes genomes: a test case for predicting lifestyles and emergence of pathogens.</title>
        <authorList>
            <person name="Haridas S."/>
            <person name="Albert R."/>
            <person name="Binder M."/>
            <person name="Bloem J."/>
            <person name="Labutti K."/>
            <person name="Salamov A."/>
            <person name="Andreopoulos B."/>
            <person name="Baker S."/>
            <person name="Barry K."/>
            <person name="Bills G."/>
            <person name="Bluhm B."/>
            <person name="Cannon C."/>
            <person name="Castanera R."/>
            <person name="Culley D."/>
            <person name="Daum C."/>
            <person name="Ezra D."/>
            <person name="Gonzalez J."/>
            <person name="Henrissat B."/>
            <person name="Kuo A."/>
            <person name="Liang C."/>
            <person name="Lipzen A."/>
            <person name="Lutzoni F."/>
            <person name="Magnuson J."/>
            <person name="Mondo S."/>
            <person name="Nolan M."/>
            <person name="Ohm R."/>
            <person name="Pangilinan J."/>
            <person name="Park H.-J."/>
            <person name="Ramirez L."/>
            <person name="Alfaro M."/>
            <person name="Sun H."/>
            <person name="Tritt A."/>
            <person name="Yoshinaga Y."/>
            <person name="Zwiers L.-H."/>
            <person name="Turgeon B."/>
            <person name="Goodwin S."/>
            <person name="Spatafora J."/>
            <person name="Crous P."/>
            <person name="Grigoriev I."/>
        </authorList>
    </citation>
    <scope>NUCLEOTIDE SEQUENCE</scope>
    <source>
        <strain evidence="2">ATCC 16933</strain>
    </source>
</reference>
<sequence length="181" mass="19010">MCTAGWGRARAPGRCGERRASTPTLMPAAAFARRGKQRDEPATGNQPFVFPHPGPAAMASRQTRPARASRRGSGAPACTHGLSRGRPQLGRVVVPVRGAETRGGGSRGAKNAPLRGHTLGFCGEARMLLAAAGERASPGRCSRPRGEGEFLGFSRRACRCACRFGPSPAGNKKKKNPSVPR</sequence>
<dbReference type="EMBL" id="MU001692">
    <property type="protein sequence ID" value="KAF2454272.1"/>
    <property type="molecule type" value="Genomic_DNA"/>
</dbReference>
<evidence type="ECO:0000256" key="1">
    <source>
        <dbReference type="SAM" id="MobiDB-lite"/>
    </source>
</evidence>
<dbReference type="Proteomes" id="UP000799766">
    <property type="component" value="Unassembled WGS sequence"/>
</dbReference>
<name>A0A6A6NS72_9PEZI</name>
<organism evidence="2 3">
    <name type="scientific">Lineolata rhizophorae</name>
    <dbReference type="NCBI Taxonomy" id="578093"/>
    <lineage>
        <taxon>Eukaryota</taxon>
        <taxon>Fungi</taxon>
        <taxon>Dikarya</taxon>
        <taxon>Ascomycota</taxon>
        <taxon>Pezizomycotina</taxon>
        <taxon>Dothideomycetes</taxon>
        <taxon>Dothideomycetes incertae sedis</taxon>
        <taxon>Lineolatales</taxon>
        <taxon>Lineolataceae</taxon>
        <taxon>Lineolata</taxon>
    </lineage>
</organism>
<evidence type="ECO:0000313" key="2">
    <source>
        <dbReference type="EMBL" id="KAF2454272.1"/>
    </source>
</evidence>